<comment type="caution">
    <text evidence="4">The sequence shown here is derived from an EMBL/GenBank/DDBJ whole genome shotgun (WGS) entry which is preliminary data.</text>
</comment>
<keyword evidence="2" id="KW-0472">Membrane</keyword>
<evidence type="ECO:0000256" key="2">
    <source>
        <dbReference type="SAM" id="Phobius"/>
    </source>
</evidence>
<feature type="signal peptide" evidence="3">
    <location>
        <begin position="1"/>
        <end position="25"/>
    </location>
</feature>
<accession>A0A3M7QXL5</accession>
<sequence length="322" mass="35972">MENKWSFTYLLVIVLIFNLQTKIELKSVREVSENENSPNDQTNASLKFQNITSNPILLSVQINSTDLPSQKNVTETLNQNISLSANGINAPQLNQNNSNSNISNGISNNSSSTTTTASILSSNSSYTVNTNTTTTSFSTTTTANTTVTTSLGHEVTTTKIDEKNDQKEENKEDPNDGNKDGQKEENKEDPNVGNKDDEKEENKEDPNVGNKDDENDDNDNANDDKNQLNDKDLDDFAQKEKEMSKDKNDNMEPPVKFVDIKNNPPDSNKFPYDNDEESSSGFLTYFLVISGICIAAYVVYHNKAKILGILIEGRPNRRYYRL</sequence>
<dbReference type="OrthoDB" id="5846619at2759"/>
<evidence type="ECO:0000313" key="4">
    <source>
        <dbReference type="EMBL" id="RNA16076.1"/>
    </source>
</evidence>
<keyword evidence="2" id="KW-1133">Transmembrane helix</keyword>
<feature type="compositionally biased region" description="Basic and acidic residues" evidence="1">
    <location>
        <begin position="222"/>
        <end position="250"/>
    </location>
</feature>
<organism evidence="4 5">
    <name type="scientific">Brachionus plicatilis</name>
    <name type="common">Marine rotifer</name>
    <name type="synonym">Brachionus muelleri</name>
    <dbReference type="NCBI Taxonomy" id="10195"/>
    <lineage>
        <taxon>Eukaryota</taxon>
        <taxon>Metazoa</taxon>
        <taxon>Spiralia</taxon>
        <taxon>Gnathifera</taxon>
        <taxon>Rotifera</taxon>
        <taxon>Eurotatoria</taxon>
        <taxon>Monogononta</taxon>
        <taxon>Pseudotrocha</taxon>
        <taxon>Ploima</taxon>
        <taxon>Brachionidae</taxon>
        <taxon>Brachionus</taxon>
    </lineage>
</organism>
<evidence type="ECO:0000256" key="3">
    <source>
        <dbReference type="SAM" id="SignalP"/>
    </source>
</evidence>
<keyword evidence="5" id="KW-1185">Reference proteome</keyword>
<feature type="region of interest" description="Disordered" evidence="1">
    <location>
        <begin position="148"/>
        <end position="267"/>
    </location>
</feature>
<feature type="transmembrane region" description="Helical" evidence="2">
    <location>
        <begin position="282"/>
        <end position="300"/>
    </location>
</feature>
<feature type="region of interest" description="Disordered" evidence="1">
    <location>
        <begin position="92"/>
        <end position="117"/>
    </location>
</feature>
<feature type="compositionally biased region" description="Low complexity" evidence="1">
    <location>
        <begin position="94"/>
        <end position="117"/>
    </location>
</feature>
<feature type="chain" id="PRO_5017927579" evidence="3">
    <location>
        <begin position="26"/>
        <end position="322"/>
    </location>
</feature>
<evidence type="ECO:0000313" key="5">
    <source>
        <dbReference type="Proteomes" id="UP000276133"/>
    </source>
</evidence>
<keyword evidence="2" id="KW-0812">Transmembrane</keyword>
<feature type="compositionally biased region" description="Basic and acidic residues" evidence="1">
    <location>
        <begin position="159"/>
        <end position="212"/>
    </location>
</feature>
<dbReference type="Proteomes" id="UP000276133">
    <property type="component" value="Unassembled WGS sequence"/>
</dbReference>
<keyword evidence="3" id="KW-0732">Signal</keyword>
<name>A0A3M7QXL5_BRAPC</name>
<dbReference type="InterPro" id="IPR037645">
    <property type="entry name" value="KCT2"/>
</dbReference>
<dbReference type="PANTHER" id="PTHR16502">
    <property type="entry name" value="KERATINOCYTE-ASSOCIATED TRANSMEMBRANE PROTEIN 2"/>
    <property type="match status" value="1"/>
</dbReference>
<evidence type="ECO:0000256" key="1">
    <source>
        <dbReference type="SAM" id="MobiDB-lite"/>
    </source>
</evidence>
<reference evidence="4 5" key="1">
    <citation type="journal article" date="2018" name="Sci. Rep.">
        <title>Genomic signatures of local adaptation to the degree of environmental predictability in rotifers.</title>
        <authorList>
            <person name="Franch-Gras L."/>
            <person name="Hahn C."/>
            <person name="Garcia-Roger E.M."/>
            <person name="Carmona M.J."/>
            <person name="Serra M."/>
            <person name="Gomez A."/>
        </authorList>
    </citation>
    <scope>NUCLEOTIDE SEQUENCE [LARGE SCALE GENOMIC DNA]</scope>
    <source>
        <strain evidence="4">HYR1</strain>
    </source>
</reference>
<protein>
    <submittedName>
        <fullName evidence="4">Flocculation FLO11-like isoform X2</fullName>
    </submittedName>
</protein>
<dbReference type="PANTHER" id="PTHR16502:SF0">
    <property type="entry name" value="KERATINOCYTE-ASSOCIATED TRANSMEMBRANE PROTEIN 2"/>
    <property type="match status" value="1"/>
</dbReference>
<dbReference type="AlphaFoldDB" id="A0A3M7QXL5"/>
<proteinExistence type="predicted"/>
<gene>
    <name evidence="4" type="ORF">BpHYR1_007186</name>
</gene>
<dbReference type="EMBL" id="REGN01004815">
    <property type="protein sequence ID" value="RNA16076.1"/>
    <property type="molecule type" value="Genomic_DNA"/>
</dbReference>